<proteinExistence type="predicted"/>
<keyword evidence="12" id="KW-1185">Reference proteome</keyword>
<evidence type="ECO:0000256" key="3">
    <source>
        <dbReference type="ARBA" id="ARBA00022729"/>
    </source>
</evidence>
<evidence type="ECO:0000256" key="1">
    <source>
        <dbReference type="ARBA" id="ARBA00004479"/>
    </source>
</evidence>
<evidence type="ECO:0000259" key="10">
    <source>
        <dbReference type="PROSITE" id="PS50853"/>
    </source>
</evidence>
<dbReference type="PANTHER" id="PTHR23037:SF46">
    <property type="entry name" value="INTERLEUKIN 5 RECEPTOR SUBUNIT ALPHA"/>
    <property type="match status" value="1"/>
</dbReference>
<comment type="subcellular location">
    <subcellularLocation>
        <location evidence="1">Membrane</location>
        <topology evidence="1">Single-pass type I membrane protein</topology>
    </subcellularLocation>
</comment>
<dbReference type="AlphaFoldDB" id="A0A8C7G816"/>
<evidence type="ECO:0000256" key="8">
    <source>
        <dbReference type="SAM" id="Phobius"/>
    </source>
</evidence>
<dbReference type="SUPFAM" id="SSF49265">
    <property type="entry name" value="Fibronectin type III"/>
    <property type="match status" value="6"/>
</dbReference>
<dbReference type="GeneTree" id="ENSGT00940000154851"/>
<dbReference type="InterPro" id="IPR003961">
    <property type="entry name" value="FN3_dom"/>
</dbReference>
<keyword evidence="2 8" id="KW-0812">Transmembrane</keyword>
<feature type="transmembrane region" description="Helical" evidence="8">
    <location>
        <begin position="690"/>
        <end position="713"/>
    </location>
</feature>
<keyword evidence="6" id="KW-0675">Receptor</keyword>
<name>A0A8C7G816_ONCKI</name>
<evidence type="ECO:0000256" key="5">
    <source>
        <dbReference type="ARBA" id="ARBA00023136"/>
    </source>
</evidence>
<dbReference type="Proteomes" id="UP000694557">
    <property type="component" value="Unassembled WGS sequence"/>
</dbReference>
<evidence type="ECO:0000256" key="9">
    <source>
        <dbReference type="SAM" id="SignalP"/>
    </source>
</evidence>
<dbReference type="GO" id="GO:0004896">
    <property type="term" value="F:cytokine receptor activity"/>
    <property type="evidence" value="ECO:0007669"/>
    <property type="project" value="TreeGrafter"/>
</dbReference>
<organism evidence="11 12">
    <name type="scientific">Oncorhynchus kisutch</name>
    <name type="common">Coho salmon</name>
    <name type="synonym">Salmo kisutch</name>
    <dbReference type="NCBI Taxonomy" id="8019"/>
    <lineage>
        <taxon>Eukaryota</taxon>
        <taxon>Metazoa</taxon>
        <taxon>Chordata</taxon>
        <taxon>Craniata</taxon>
        <taxon>Vertebrata</taxon>
        <taxon>Euteleostomi</taxon>
        <taxon>Actinopterygii</taxon>
        <taxon>Neopterygii</taxon>
        <taxon>Teleostei</taxon>
        <taxon>Protacanthopterygii</taxon>
        <taxon>Salmoniformes</taxon>
        <taxon>Salmonidae</taxon>
        <taxon>Salmoninae</taxon>
        <taxon>Oncorhynchus</taxon>
    </lineage>
</organism>
<feature type="domain" description="Fibronectin type-III" evidence="10">
    <location>
        <begin position="581"/>
        <end position="689"/>
    </location>
</feature>
<feature type="domain" description="Fibronectin type-III" evidence="10">
    <location>
        <begin position="151"/>
        <end position="259"/>
    </location>
</feature>
<sequence length="981" mass="110677">MLFLRSLENSCVMLWLLVLVLPGVACSALTQNLLQPDNDHRDGAVAVTTRPHIYYCRSPNMEVFTCWWHPLDNNSESDDNITYSLNYSLEKGPRRECPDYVTGGPNSCHFDSGHTSIWTIYCMNVMARTSHGVFSSKDHCLEVADIVETEAPVNLTYTLLNETEEEAGRTAMVSWVYPNPSHIQYGWITLVFELQYRRIAEPNNWKVKGLLREPCLELLDLPVGEYIVRVRCRSRNNGLWSKWSTPVLLCVPVKSTPGAVAVTTRPHIYYCHSPNMEVFTCWWHPLDHNSESDDNITYSLTYSLEKGPRRECPDYVTGGPNSCHFDSGHTSIWTIYCMNVMARTSHGVFSSKDHCLDMADIVETEAPVNLTYTLLNETEEEAGRTAMVSWVYPNPSHIQYGWITLVFELQYRRIAEPNNWKVKGLLREPCLELLDLPVGEYIVRVRCRSRNNGLWSKWSTPVLLCVPVKSTPGVVAVTNQPHIYYCRSPNMEVFTCWWHPLDHNSESDDNITYSLTYSLEKGPRRECPDYVTGGPNSCHFDSGHTSIWTIYCMNVMARTSHGVFSSKDHCLDVADIVETEAPVNLTYTLLNETEEEAGRTAMVSWVYPNPSHIQYGWITLVFELQYRRIAEPNNWKVKGLLREPCLELLDLPVGEYIVRVRCRSRNNGLWSKWSTPVLLCVPVKSTPDKLLALLLVTGVGVMLLLVIGFGIILQGKRIKAFLLPPIPKPRIRGINPLLLKKGGFDEINRHFISFHGYKPPSYSEEEVWDSVSMDDNQSLQAPLGILAVRKEDYDMAIHSQLLVQTTSSHAPYTPVPASYTPVPAPYCQAPVEAFPTPWEWPTANPDESELLVFPGTDYSMMVDSTPVPPLDQQAPPPSSTQGFYTCVNMLGDNGQVHLVPCLPNHLKHSPYVQLEEELEEGGLEKSSQLDDYLAKKMEAVANGSAPGETVVETEVETESVEQSEVAVPLLPGTTGTQCNMV</sequence>
<reference evidence="11" key="2">
    <citation type="submission" date="2025-09" db="UniProtKB">
        <authorList>
            <consortium name="Ensembl"/>
        </authorList>
    </citation>
    <scope>IDENTIFICATION</scope>
</reference>
<dbReference type="InterPro" id="IPR015152">
    <property type="entry name" value="Growth/epo_recpt_lig-bind"/>
</dbReference>
<keyword evidence="3 9" id="KW-0732">Signal</keyword>
<evidence type="ECO:0000256" key="2">
    <source>
        <dbReference type="ARBA" id="ARBA00022692"/>
    </source>
</evidence>
<dbReference type="GO" id="GO:0009897">
    <property type="term" value="C:external side of plasma membrane"/>
    <property type="evidence" value="ECO:0007669"/>
    <property type="project" value="TreeGrafter"/>
</dbReference>
<gene>
    <name evidence="11" type="primary">LOC109886330</name>
</gene>
<reference evidence="11" key="1">
    <citation type="submission" date="2025-08" db="UniProtKB">
        <authorList>
            <consortium name="Ensembl"/>
        </authorList>
    </citation>
    <scope>IDENTIFICATION</scope>
</reference>
<dbReference type="InterPro" id="IPR036116">
    <property type="entry name" value="FN3_sf"/>
</dbReference>
<dbReference type="PANTHER" id="PTHR23037">
    <property type="entry name" value="CYTOKINE RECEPTOR"/>
    <property type="match status" value="1"/>
</dbReference>
<dbReference type="Ensembl" id="ENSOKIT00005041416.1">
    <property type="protein sequence ID" value="ENSOKIP00005039253.1"/>
    <property type="gene ID" value="ENSOKIG00005016700.1"/>
</dbReference>
<dbReference type="Gene3D" id="2.60.40.10">
    <property type="entry name" value="Immunoglobulins"/>
    <property type="match status" value="6"/>
</dbReference>
<feature type="signal peptide" evidence="9">
    <location>
        <begin position="1"/>
        <end position="27"/>
    </location>
</feature>
<dbReference type="InterPro" id="IPR013783">
    <property type="entry name" value="Ig-like_fold"/>
</dbReference>
<evidence type="ECO:0000313" key="12">
    <source>
        <dbReference type="Proteomes" id="UP000694557"/>
    </source>
</evidence>
<evidence type="ECO:0000313" key="11">
    <source>
        <dbReference type="Ensembl" id="ENSOKIP00005039253.1"/>
    </source>
</evidence>
<feature type="domain" description="Fibronectin type-III" evidence="10">
    <location>
        <begin position="366"/>
        <end position="473"/>
    </location>
</feature>
<keyword evidence="5 8" id="KW-0472">Membrane</keyword>
<evidence type="ECO:0000256" key="7">
    <source>
        <dbReference type="ARBA" id="ARBA00023180"/>
    </source>
</evidence>
<keyword evidence="7" id="KW-0325">Glycoprotein</keyword>
<dbReference type="Pfam" id="PF09067">
    <property type="entry name" value="EpoR_lig-bind"/>
    <property type="match status" value="3"/>
</dbReference>
<evidence type="ECO:0000256" key="4">
    <source>
        <dbReference type="ARBA" id="ARBA00022989"/>
    </source>
</evidence>
<keyword evidence="4 8" id="KW-1133">Transmembrane helix</keyword>
<dbReference type="SMART" id="SM00060">
    <property type="entry name" value="FN3"/>
    <property type="match status" value="3"/>
</dbReference>
<protein>
    <recommendedName>
        <fullName evidence="10">Fibronectin type-III domain-containing protein</fullName>
    </recommendedName>
</protein>
<feature type="chain" id="PRO_5034772031" description="Fibronectin type-III domain-containing protein" evidence="9">
    <location>
        <begin position="28"/>
        <end position="981"/>
    </location>
</feature>
<dbReference type="PROSITE" id="PS50853">
    <property type="entry name" value="FN3"/>
    <property type="match status" value="3"/>
</dbReference>
<evidence type="ECO:0000256" key="6">
    <source>
        <dbReference type="ARBA" id="ARBA00023170"/>
    </source>
</evidence>
<accession>A0A8C7G816</accession>